<dbReference type="Gene3D" id="3.10.20.90">
    <property type="entry name" value="Phosphatidylinositol 3-kinase Catalytic Subunit, Chain A, domain 1"/>
    <property type="match status" value="2"/>
</dbReference>
<dbReference type="SUPFAM" id="SSF54236">
    <property type="entry name" value="Ubiquitin-like"/>
    <property type="match status" value="2"/>
</dbReference>
<dbReference type="InterPro" id="IPR029071">
    <property type="entry name" value="Ubiquitin-like_domsf"/>
</dbReference>
<accession>A0ABQ5DE93</accession>
<gene>
    <name evidence="6" type="ORF">Tco_0937137</name>
</gene>
<keyword evidence="6" id="KW-0808">Transferase</keyword>
<evidence type="ECO:0000259" key="5">
    <source>
        <dbReference type="PROSITE" id="PS50053"/>
    </source>
</evidence>
<proteinExistence type="predicted"/>
<feature type="signal peptide" evidence="4">
    <location>
        <begin position="1"/>
        <end position="30"/>
    </location>
</feature>
<keyword evidence="6" id="KW-0695">RNA-directed DNA polymerase</keyword>
<keyword evidence="3" id="KW-0175">Coiled coil</keyword>
<dbReference type="InterPro" id="IPR050158">
    <property type="entry name" value="Ubiquitin_ubiquitin-like"/>
</dbReference>
<keyword evidence="1" id="KW-1017">Isopeptide bond</keyword>
<evidence type="ECO:0000313" key="7">
    <source>
        <dbReference type="Proteomes" id="UP001151760"/>
    </source>
</evidence>
<keyword evidence="7" id="KW-1185">Reference proteome</keyword>
<protein>
    <submittedName>
        <fullName evidence="6">Reverse transcriptase domain-containing protein</fullName>
    </submittedName>
</protein>
<keyword evidence="4" id="KW-0732">Signal</keyword>
<evidence type="ECO:0000313" key="6">
    <source>
        <dbReference type="EMBL" id="GJT37272.1"/>
    </source>
</evidence>
<dbReference type="EMBL" id="BQNB010015209">
    <property type="protein sequence ID" value="GJT37272.1"/>
    <property type="molecule type" value="Genomic_DNA"/>
</dbReference>
<sequence>MCTITAAAVTASPLPFFLSSSIILLDQVEGIPPDQQRLIFAGKQLEDGRTLADYNIQKESTLHLVLRLRGGMQIFVKTLTGKTITLEVESSDTIIILSSQHDIRILQKKMARFGSVTTFCLSKAANNFVLYMPANLNSDEEGCYSAFKKFYKPLLSRKEFFKSTLRKATYKWKLVNDLRLSEFTEEEIIASSDVQATKVVKIWDMRIGSFDTGSDCLTCLSWAQVHSKCPEDVQLRILSMAAHGGRNNIVSRRVIDDLIDISGERSPPKYLKIFIEQQITDHRRFIARMRDEIRTSTNLISQLNALIAELEASGDYEEVFDLVMELRDDRRDEQDKVADFNRLIDVAEEKIHGKEIDLEMLEAEGNDG</sequence>
<dbReference type="Pfam" id="PF00240">
    <property type="entry name" value="ubiquitin"/>
    <property type="match status" value="1"/>
</dbReference>
<dbReference type="InterPro" id="IPR000626">
    <property type="entry name" value="Ubiquitin-like_dom"/>
</dbReference>
<evidence type="ECO:0000256" key="4">
    <source>
        <dbReference type="SAM" id="SignalP"/>
    </source>
</evidence>
<evidence type="ECO:0000256" key="3">
    <source>
        <dbReference type="SAM" id="Coils"/>
    </source>
</evidence>
<feature type="coiled-coil region" evidence="3">
    <location>
        <begin position="293"/>
        <end position="364"/>
    </location>
</feature>
<feature type="chain" id="PRO_5045315914" evidence="4">
    <location>
        <begin position="31"/>
        <end position="368"/>
    </location>
</feature>
<keyword evidence="6" id="KW-0548">Nucleotidyltransferase</keyword>
<dbReference type="PANTHER" id="PTHR10666">
    <property type="entry name" value="UBIQUITIN"/>
    <property type="match status" value="1"/>
</dbReference>
<keyword evidence="2" id="KW-0832">Ubl conjugation</keyword>
<dbReference type="PROSITE" id="PS50053">
    <property type="entry name" value="UBIQUITIN_2"/>
    <property type="match status" value="1"/>
</dbReference>
<dbReference type="SMART" id="SM00213">
    <property type="entry name" value="UBQ"/>
    <property type="match status" value="1"/>
</dbReference>
<comment type="caution">
    <text evidence="6">The sequence shown here is derived from an EMBL/GenBank/DDBJ whole genome shotgun (WGS) entry which is preliminary data.</text>
</comment>
<dbReference type="GO" id="GO:0003964">
    <property type="term" value="F:RNA-directed DNA polymerase activity"/>
    <property type="evidence" value="ECO:0007669"/>
    <property type="project" value="UniProtKB-KW"/>
</dbReference>
<dbReference type="Proteomes" id="UP001151760">
    <property type="component" value="Unassembled WGS sequence"/>
</dbReference>
<reference evidence="6" key="1">
    <citation type="journal article" date="2022" name="Int. J. Mol. Sci.">
        <title>Draft Genome of Tanacetum Coccineum: Genomic Comparison of Closely Related Tanacetum-Family Plants.</title>
        <authorList>
            <person name="Yamashiro T."/>
            <person name="Shiraishi A."/>
            <person name="Nakayama K."/>
            <person name="Satake H."/>
        </authorList>
    </citation>
    <scope>NUCLEOTIDE SEQUENCE</scope>
</reference>
<reference evidence="6" key="2">
    <citation type="submission" date="2022-01" db="EMBL/GenBank/DDBJ databases">
        <authorList>
            <person name="Yamashiro T."/>
            <person name="Shiraishi A."/>
            <person name="Satake H."/>
            <person name="Nakayama K."/>
        </authorList>
    </citation>
    <scope>NUCLEOTIDE SEQUENCE</scope>
</reference>
<dbReference type="PRINTS" id="PR00348">
    <property type="entry name" value="UBIQUITIN"/>
</dbReference>
<feature type="domain" description="Ubiquitin-like" evidence="5">
    <location>
        <begin position="25"/>
        <end position="71"/>
    </location>
</feature>
<organism evidence="6 7">
    <name type="scientific">Tanacetum coccineum</name>
    <dbReference type="NCBI Taxonomy" id="301880"/>
    <lineage>
        <taxon>Eukaryota</taxon>
        <taxon>Viridiplantae</taxon>
        <taxon>Streptophyta</taxon>
        <taxon>Embryophyta</taxon>
        <taxon>Tracheophyta</taxon>
        <taxon>Spermatophyta</taxon>
        <taxon>Magnoliopsida</taxon>
        <taxon>eudicotyledons</taxon>
        <taxon>Gunneridae</taxon>
        <taxon>Pentapetalae</taxon>
        <taxon>asterids</taxon>
        <taxon>campanulids</taxon>
        <taxon>Asterales</taxon>
        <taxon>Asteraceae</taxon>
        <taxon>Asteroideae</taxon>
        <taxon>Anthemideae</taxon>
        <taxon>Anthemidinae</taxon>
        <taxon>Tanacetum</taxon>
    </lineage>
</organism>
<dbReference type="InterPro" id="IPR019956">
    <property type="entry name" value="Ubiquitin_dom"/>
</dbReference>
<evidence type="ECO:0000256" key="1">
    <source>
        <dbReference type="ARBA" id="ARBA00022499"/>
    </source>
</evidence>
<name>A0ABQ5DE93_9ASTR</name>
<evidence type="ECO:0000256" key="2">
    <source>
        <dbReference type="ARBA" id="ARBA00022843"/>
    </source>
</evidence>